<evidence type="ECO:0000256" key="5">
    <source>
        <dbReference type="ARBA" id="ARBA00023136"/>
    </source>
</evidence>
<evidence type="ECO:0000313" key="9">
    <source>
        <dbReference type="Proteomes" id="UP000603865"/>
    </source>
</evidence>
<evidence type="ECO:0000256" key="7">
    <source>
        <dbReference type="SAM" id="Phobius"/>
    </source>
</evidence>
<keyword evidence="3 7" id="KW-0812">Transmembrane</keyword>
<keyword evidence="6" id="KW-0175">Coiled coil</keyword>
<dbReference type="InterPro" id="IPR045861">
    <property type="entry name" value="CorA_cytoplasmic_dom"/>
</dbReference>
<name>A0A918BV17_9DEIO</name>
<evidence type="ECO:0000256" key="3">
    <source>
        <dbReference type="ARBA" id="ARBA00022692"/>
    </source>
</evidence>
<dbReference type="Proteomes" id="UP000603865">
    <property type="component" value="Unassembled WGS sequence"/>
</dbReference>
<dbReference type="GO" id="GO:0046873">
    <property type="term" value="F:metal ion transmembrane transporter activity"/>
    <property type="evidence" value="ECO:0007669"/>
    <property type="project" value="InterPro"/>
</dbReference>
<evidence type="ECO:0000256" key="4">
    <source>
        <dbReference type="ARBA" id="ARBA00022989"/>
    </source>
</evidence>
<feature type="transmembrane region" description="Helical" evidence="7">
    <location>
        <begin position="287"/>
        <end position="309"/>
    </location>
</feature>
<dbReference type="InterPro" id="IPR045863">
    <property type="entry name" value="CorA_TM1_TM2"/>
</dbReference>
<dbReference type="CDD" id="cd12827">
    <property type="entry name" value="EcCorA_ZntB-like_u2"/>
    <property type="match status" value="1"/>
</dbReference>
<dbReference type="InterPro" id="IPR047199">
    <property type="entry name" value="CorA-like"/>
</dbReference>
<keyword evidence="5 7" id="KW-0472">Membrane</keyword>
<gene>
    <name evidence="8" type="ORF">GCM10008957_02230</name>
</gene>
<dbReference type="InterPro" id="IPR002523">
    <property type="entry name" value="MgTranspt_CorA/ZnTranspt_ZntB"/>
</dbReference>
<comment type="caution">
    <text evidence="8">The sequence shown here is derived from an EMBL/GenBank/DDBJ whole genome shotgun (WGS) entry which is preliminary data.</text>
</comment>
<comment type="similarity">
    <text evidence="2">Belongs to the CorA metal ion transporter (MIT) (TC 1.A.35) family.</text>
</comment>
<evidence type="ECO:0000256" key="6">
    <source>
        <dbReference type="SAM" id="Coils"/>
    </source>
</evidence>
<dbReference type="EMBL" id="BMQL01000001">
    <property type="protein sequence ID" value="GGQ93686.1"/>
    <property type="molecule type" value="Genomic_DNA"/>
</dbReference>
<sequence>MGRRVLTYYRSIGGKLHRVETYVDGCWVDVQKPSPEELAIVSRETGLELDYLSYPLDPDERSRFEREDEQLLIIMQTSYRLGEDSDIPFDTVPLGIMHTDHCLVTVCAQENPVVRDIVSGLMKTVHTAKKNRLTLQLFLRNAQRFLIDVRQINKQVDRAEDRLESSTQNKELLELLRLEKSLVYFMTALKANELMMERVKRDRIFEMYEEDADLLDDVLIENLQAIEMVGIASNILTSMSGTFASVINNNVNQVVKLLTVTTILVAIPTLITGVFGMNVPIPFQDHAYMFGVVMFIMVAVSGLLAFLFYKWRLFS</sequence>
<dbReference type="Pfam" id="PF01544">
    <property type="entry name" value="CorA"/>
    <property type="match status" value="1"/>
</dbReference>
<keyword evidence="4 7" id="KW-1133">Transmembrane helix</keyword>
<dbReference type="Gene3D" id="1.20.58.340">
    <property type="entry name" value="Magnesium transport protein CorA, transmembrane region"/>
    <property type="match status" value="2"/>
</dbReference>
<proteinExistence type="inferred from homology"/>
<reference evidence="8" key="2">
    <citation type="submission" date="2020-09" db="EMBL/GenBank/DDBJ databases">
        <authorList>
            <person name="Sun Q."/>
            <person name="Ohkuma M."/>
        </authorList>
    </citation>
    <scope>NUCLEOTIDE SEQUENCE</scope>
    <source>
        <strain evidence="8">JCM 31311</strain>
    </source>
</reference>
<feature type="transmembrane region" description="Helical" evidence="7">
    <location>
        <begin position="257"/>
        <end position="281"/>
    </location>
</feature>
<dbReference type="AlphaFoldDB" id="A0A918BV17"/>
<evidence type="ECO:0000256" key="1">
    <source>
        <dbReference type="ARBA" id="ARBA00004141"/>
    </source>
</evidence>
<keyword evidence="9" id="KW-1185">Reference proteome</keyword>
<comment type="subcellular location">
    <subcellularLocation>
        <location evidence="1">Membrane</location>
        <topology evidence="1">Multi-pass membrane protein</topology>
    </subcellularLocation>
</comment>
<organism evidence="8 9">
    <name type="scientific">Deinococcus ruber</name>
    <dbReference type="NCBI Taxonomy" id="1848197"/>
    <lineage>
        <taxon>Bacteria</taxon>
        <taxon>Thermotogati</taxon>
        <taxon>Deinococcota</taxon>
        <taxon>Deinococci</taxon>
        <taxon>Deinococcales</taxon>
        <taxon>Deinococcaceae</taxon>
        <taxon>Deinococcus</taxon>
    </lineage>
</organism>
<feature type="coiled-coil region" evidence="6">
    <location>
        <begin position="142"/>
        <end position="176"/>
    </location>
</feature>
<evidence type="ECO:0000256" key="2">
    <source>
        <dbReference type="ARBA" id="ARBA00009765"/>
    </source>
</evidence>
<dbReference type="SUPFAM" id="SSF143865">
    <property type="entry name" value="CorA soluble domain-like"/>
    <property type="match status" value="1"/>
</dbReference>
<dbReference type="Gene3D" id="3.30.460.20">
    <property type="entry name" value="CorA soluble domain-like"/>
    <property type="match status" value="1"/>
</dbReference>
<evidence type="ECO:0000313" key="8">
    <source>
        <dbReference type="EMBL" id="GGQ93686.1"/>
    </source>
</evidence>
<dbReference type="SUPFAM" id="SSF144083">
    <property type="entry name" value="Magnesium transport protein CorA, transmembrane region"/>
    <property type="match status" value="1"/>
</dbReference>
<dbReference type="PANTHER" id="PTHR47891:SF2">
    <property type="entry name" value="MAGNESIUM AND COBALT TRANSPORTER"/>
    <property type="match status" value="1"/>
</dbReference>
<dbReference type="GO" id="GO:0016020">
    <property type="term" value="C:membrane"/>
    <property type="evidence" value="ECO:0007669"/>
    <property type="project" value="UniProtKB-SubCell"/>
</dbReference>
<dbReference type="PANTHER" id="PTHR47891">
    <property type="entry name" value="TRANSPORTER-RELATED"/>
    <property type="match status" value="1"/>
</dbReference>
<accession>A0A918BV17</accession>
<reference evidence="8" key="1">
    <citation type="journal article" date="2014" name="Int. J. Syst. Evol. Microbiol.">
        <title>Complete genome sequence of Corynebacterium casei LMG S-19264T (=DSM 44701T), isolated from a smear-ripened cheese.</title>
        <authorList>
            <consortium name="US DOE Joint Genome Institute (JGI-PGF)"/>
            <person name="Walter F."/>
            <person name="Albersmeier A."/>
            <person name="Kalinowski J."/>
            <person name="Ruckert C."/>
        </authorList>
    </citation>
    <scope>NUCLEOTIDE SEQUENCE</scope>
    <source>
        <strain evidence="8">JCM 31311</strain>
    </source>
</reference>
<protein>
    <submittedName>
        <fullName evidence="8">Transporter</fullName>
    </submittedName>
</protein>